<organism evidence="3">
    <name type="scientific">marine sediment metagenome</name>
    <dbReference type="NCBI Taxonomy" id="412755"/>
    <lineage>
        <taxon>unclassified sequences</taxon>
        <taxon>metagenomes</taxon>
        <taxon>ecological metagenomes</taxon>
    </lineage>
</organism>
<proteinExistence type="inferred from homology"/>
<name>A0A0F9TX01_9ZZZZ</name>
<evidence type="ECO:0008006" key="4">
    <source>
        <dbReference type="Google" id="ProtNLM"/>
    </source>
</evidence>
<reference evidence="3" key="1">
    <citation type="journal article" date="2015" name="Nature">
        <title>Complex archaea that bridge the gap between prokaryotes and eukaryotes.</title>
        <authorList>
            <person name="Spang A."/>
            <person name="Saw J.H."/>
            <person name="Jorgensen S.L."/>
            <person name="Zaremba-Niedzwiedzka K."/>
            <person name="Martijn J."/>
            <person name="Lind A.E."/>
            <person name="van Eijk R."/>
            <person name="Schleper C."/>
            <person name="Guy L."/>
            <person name="Ettema T.J."/>
        </authorList>
    </citation>
    <scope>NUCLEOTIDE SEQUENCE</scope>
</reference>
<evidence type="ECO:0000256" key="2">
    <source>
        <dbReference type="ARBA" id="ARBA00022833"/>
    </source>
</evidence>
<dbReference type="Pfam" id="PF03884">
    <property type="entry name" value="YacG"/>
    <property type="match status" value="1"/>
</dbReference>
<evidence type="ECO:0000313" key="3">
    <source>
        <dbReference type="EMBL" id="KKN79477.1"/>
    </source>
</evidence>
<dbReference type="InterPro" id="IPR013088">
    <property type="entry name" value="Znf_NHR/GATA"/>
</dbReference>
<dbReference type="AlphaFoldDB" id="A0A0F9TX01"/>
<dbReference type="InterPro" id="IPR005584">
    <property type="entry name" value="DNA_gyrase_inhibitor_YacG"/>
</dbReference>
<dbReference type="HAMAP" id="MF_00649">
    <property type="entry name" value="DNA_gyrase_inhibitor_YacG"/>
    <property type="match status" value="1"/>
</dbReference>
<evidence type="ECO:0000256" key="1">
    <source>
        <dbReference type="ARBA" id="ARBA00022723"/>
    </source>
</evidence>
<dbReference type="EMBL" id="LAZR01000246">
    <property type="protein sequence ID" value="KKN79477.1"/>
    <property type="molecule type" value="Genomic_DNA"/>
</dbReference>
<keyword evidence="2" id="KW-0862">Zinc</keyword>
<dbReference type="PANTHER" id="PTHR36150:SF1">
    <property type="entry name" value="DNA GYRASE INHIBITOR YACG"/>
    <property type="match status" value="1"/>
</dbReference>
<dbReference type="NCBIfam" id="NF002362">
    <property type="entry name" value="PRK01343.1"/>
    <property type="match status" value="1"/>
</dbReference>
<dbReference type="PANTHER" id="PTHR36150">
    <property type="entry name" value="DNA GYRASE INHIBITOR YACG"/>
    <property type="match status" value="1"/>
</dbReference>
<keyword evidence="1" id="KW-0479">Metal-binding</keyword>
<dbReference type="GO" id="GO:0006355">
    <property type="term" value="P:regulation of DNA-templated transcription"/>
    <property type="evidence" value="ECO:0007669"/>
    <property type="project" value="InterPro"/>
</dbReference>
<accession>A0A0F9TX01</accession>
<dbReference type="Gene3D" id="3.30.50.10">
    <property type="entry name" value="Erythroid Transcription Factor GATA-1, subunit A"/>
    <property type="match status" value="1"/>
</dbReference>
<gene>
    <name evidence="3" type="ORF">LCGC14_0339360</name>
</gene>
<dbReference type="GO" id="GO:0008270">
    <property type="term" value="F:zinc ion binding"/>
    <property type="evidence" value="ECO:0007669"/>
    <property type="project" value="InterPro"/>
</dbReference>
<sequence>MSPGTATVTPLRPKRRCPECGRAAGRENYPFCSARCKTVDLHRWLSGSYVIPATEEEPSDPQAGDAD</sequence>
<dbReference type="SUPFAM" id="SSF57716">
    <property type="entry name" value="Glucocorticoid receptor-like (DNA-binding domain)"/>
    <property type="match status" value="1"/>
</dbReference>
<protein>
    <recommendedName>
        <fullName evidence="4">DNA gyrase inhibitor YacG</fullName>
    </recommendedName>
</protein>
<comment type="caution">
    <text evidence="3">The sequence shown here is derived from an EMBL/GenBank/DDBJ whole genome shotgun (WGS) entry which is preliminary data.</text>
</comment>